<keyword evidence="3" id="KW-0805">Transcription regulation</keyword>
<dbReference type="Pfam" id="PF00392">
    <property type="entry name" value="GntR"/>
    <property type="match status" value="1"/>
</dbReference>
<dbReference type="GO" id="GO:0003700">
    <property type="term" value="F:DNA-binding transcription factor activity"/>
    <property type="evidence" value="ECO:0007669"/>
    <property type="project" value="InterPro"/>
</dbReference>
<feature type="domain" description="HTH gntR-type" evidence="6">
    <location>
        <begin position="16"/>
        <end position="84"/>
    </location>
</feature>
<dbReference type="Gene3D" id="3.40.640.10">
    <property type="entry name" value="Type I PLP-dependent aspartate aminotransferase-like (Major domain)"/>
    <property type="match status" value="1"/>
</dbReference>
<dbReference type="PROSITE" id="PS50949">
    <property type="entry name" value="HTH_GNTR"/>
    <property type="match status" value="1"/>
</dbReference>
<gene>
    <name evidence="7" type="ORF">IB211_00972c</name>
</gene>
<evidence type="ECO:0000313" key="8">
    <source>
        <dbReference type="Proteomes" id="UP000064844"/>
    </source>
</evidence>
<protein>
    <submittedName>
        <fullName evidence="7">Transcriptional regulator, GntRNA family domain / Aspartate aminotransferase</fullName>
        <ecNumber evidence="7">2.6.1.1</ecNumber>
    </submittedName>
</protein>
<dbReference type="SUPFAM" id="SSF53383">
    <property type="entry name" value="PLP-dependent transferases"/>
    <property type="match status" value="1"/>
</dbReference>
<evidence type="ECO:0000256" key="2">
    <source>
        <dbReference type="ARBA" id="ARBA00022898"/>
    </source>
</evidence>
<dbReference type="PATRIC" id="fig|1297617.4.peg.986"/>
<dbReference type="InterPro" id="IPR000524">
    <property type="entry name" value="Tscrpt_reg_HTH_GntR"/>
</dbReference>
<evidence type="ECO:0000259" key="6">
    <source>
        <dbReference type="PROSITE" id="PS50949"/>
    </source>
</evidence>
<evidence type="ECO:0000256" key="3">
    <source>
        <dbReference type="ARBA" id="ARBA00023015"/>
    </source>
</evidence>
<reference evidence="8" key="2">
    <citation type="submission" date="2015-04" db="EMBL/GenBank/DDBJ databases">
        <title>A butyrogenic pathway from the amino acid lysine in a human gut commensal.</title>
        <authorList>
            <person name="de Vos W.M."/>
            <person name="Bui N.T.P."/>
            <person name="Plugge C.M."/>
            <person name="Ritari J."/>
        </authorList>
    </citation>
    <scope>NUCLEOTIDE SEQUENCE [LARGE SCALE GENOMIC DNA]</scope>
    <source>
        <strain evidence="8">AF211</strain>
    </source>
</reference>
<name>A0A0S2W1Z3_9FIRM</name>
<dbReference type="STRING" id="1297617.IB211_00972c"/>
<reference evidence="7 8" key="1">
    <citation type="journal article" date="2015" name="Nat. Commun.">
        <title>Production of butyrate from lysine and the Amadori product fructoselysine by a human gut commensal.</title>
        <authorList>
            <person name="Bui T.P."/>
            <person name="Ritari J."/>
            <person name="Boeren S."/>
            <person name="de Waard P."/>
            <person name="Plugge C.M."/>
            <person name="de Vos W.M."/>
        </authorList>
    </citation>
    <scope>NUCLEOTIDE SEQUENCE [LARGE SCALE GENOMIC DNA]</scope>
    <source>
        <strain evidence="7 8">AF211</strain>
    </source>
</reference>
<dbReference type="PANTHER" id="PTHR46577">
    <property type="entry name" value="HTH-TYPE TRANSCRIPTIONAL REGULATORY PROTEIN GABR"/>
    <property type="match status" value="1"/>
</dbReference>
<dbReference type="InterPro" id="IPR036390">
    <property type="entry name" value="WH_DNA-bd_sf"/>
</dbReference>
<dbReference type="AlphaFoldDB" id="A0A0S2W1Z3"/>
<dbReference type="InterPro" id="IPR015421">
    <property type="entry name" value="PyrdxlP-dep_Trfase_major"/>
</dbReference>
<proteinExistence type="inferred from homology"/>
<dbReference type="Proteomes" id="UP000064844">
    <property type="component" value="Chromosome"/>
</dbReference>
<comment type="similarity">
    <text evidence="1">In the C-terminal section; belongs to the class-I pyridoxal-phosphate-dependent aminotransferase family.</text>
</comment>
<dbReference type="Gene3D" id="1.10.10.10">
    <property type="entry name" value="Winged helix-like DNA-binding domain superfamily/Winged helix DNA-binding domain"/>
    <property type="match status" value="1"/>
</dbReference>
<dbReference type="InterPro" id="IPR015422">
    <property type="entry name" value="PyrdxlP-dep_Trfase_small"/>
</dbReference>
<dbReference type="GO" id="GO:0004069">
    <property type="term" value="F:L-aspartate:2-oxoglutarate aminotransferase activity"/>
    <property type="evidence" value="ECO:0007669"/>
    <property type="project" value="UniProtKB-EC"/>
</dbReference>
<dbReference type="InterPro" id="IPR015424">
    <property type="entry name" value="PyrdxlP-dep_Trfase"/>
</dbReference>
<dbReference type="EMBL" id="CP011307">
    <property type="protein sequence ID" value="ALP93365.1"/>
    <property type="molecule type" value="Genomic_DNA"/>
</dbReference>
<evidence type="ECO:0000256" key="4">
    <source>
        <dbReference type="ARBA" id="ARBA00023125"/>
    </source>
</evidence>
<keyword evidence="2" id="KW-0663">Pyridoxal phosphate</keyword>
<dbReference type="CDD" id="cd07377">
    <property type="entry name" value="WHTH_GntR"/>
    <property type="match status" value="1"/>
</dbReference>
<dbReference type="InterPro" id="IPR036388">
    <property type="entry name" value="WH-like_DNA-bd_sf"/>
</dbReference>
<dbReference type="SMART" id="SM00345">
    <property type="entry name" value="HTH_GNTR"/>
    <property type="match status" value="1"/>
</dbReference>
<dbReference type="Pfam" id="PF00155">
    <property type="entry name" value="Aminotran_1_2"/>
    <property type="match status" value="1"/>
</dbReference>
<accession>A0A0S2W1Z3</accession>
<dbReference type="GO" id="GO:0003677">
    <property type="term" value="F:DNA binding"/>
    <property type="evidence" value="ECO:0007669"/>
    <property type="project" value="UniProtKB-KW"/>
</dbReference>
<dbReference type="InterPro" id="IPR051446">
    <property type="entry name" value="HTH_trans_reg/aminotransferase"/>
</dbReference>
<dbReference type="EC" id="2.6.1.1" evidence="7"/>
<dbReference type="GO" id="GO:0030170">
    <property type="term" value="F:pyridoxal phosphate binding"/>
    <property type="evidence" value="ECO:0007669"/>
    <property type="project" value="InterPro"/>
</dbReference>
<dbReference type="eggNOG" id="COG1167">
    <property type="taxonomic scope" value="Bacteria"/>
</dbReference>
<evidence type="ECO:0000256" key="5">
    <source>
        <dbReference type="ARBA" id="ARBA00023163"/>
    </source>
</evidence>
<sequence>MSDVIFNWVPDRGSPLPLYRQLADYISGKIACGDWAVGDRLPAQRVLAQRLGLNRSTVVQAMEELASFGVLEADYGGGTRVGSNTWSLRMAGGGMDWGRYLHAGPFPANTPTIQTIFRLEFQPGYYRLGSGEPSPQLFPREAIGEALSRAAARAPALGYLPPAGLPELREAVAHRLERRGIRLPPSCVLITSGAIQALQLISASMLKSGSTVFAESPTYLKSLQIFPSAGARLQGLAMDREGLRPGALRAALTPCAARSGLLYTIPTFQNPTGTTMPQSRREELFQLCLERRLPVIEDDAYGELWLDAPPPAPIKALDRTGGILYLGTVSKTLSPGLRLGWLVGPESVVQRLADVKSQTDCGTSSLSQWAFLELLESGAYDAHLAALRAALRARRDAAAALLTRRFASLADYFLPSGGFYIWLRPRPEAATERLFQRALERGLLLHPGTLYGFGRTSALRLSYAYESPERFSRGLGLLADLLEGN</sequence>
<evidence type="ECO:0000256" key="1">
    <source>
        <dbReference type="ARBA" id="ARBA00005384"/>
    </source>
</evidence>
<dbReference type="RefSeq" id="WP_058117281.1">
    <property type="nucleotide sequence ID" value="NZ_CALICV010000095.1"/>
</dbReference>
<keyword evidence="7" id="KW-0032">Aminotransferase</keyword>
<keyword evidence="4" id="KW-0238">DNA-binding</keyword>
<dbReference type="InterPro" id="IPR004839">
    <property type="entry name" value="Aminotransferase_I/II_large"/>
</dbReference>
<dbReference type="CDD" id="cd00609">
    <property type="entry name" value="AAT_like"/>
    <property type="match status" value="1"/>
</dbReference>
<organism evidence="7 8">
    <name type="scientific">Intestinimonas butyriciproducens</name>
    <dbReference type="NCBI Taxonomy" id="1297617"/>
    <lineage>
        <taxon>Bacteria</taxon>
        <taxon>Bacillati</taxon>
        <taxon>Bacillota</taxon>
        <taxon>Clostridia</taxon>
        <taxon>Eubacteriales</taxon>
        <taxon>Intestinimonas</taxon>
    </lineage>
</organism>
<keyword evidence="7" id="KW-0808">Transferase</keyword>
<dbReference type="KEGG" id="ibu:IB211_00972c"/>
<evidence type="ECO:0000313" key="7">
    <source>
        <dbReference type="EMBL" id="ALP93365.1"/>
    </source>
</evidence>
<dbReference type="Gene3D" id="3.90.1150.10">
    <property type="entry name" value="Aspartate Aminotransferase, domain 1"/>
    <property type="match status" value="1"/>
</dbReference>
<dbReference type="PRINTS" id="PR00035">
    <property type="entry name" value="HTHGNTR"/>
</dbReference>
<keyword evidence="8" id="KW-1185">Reference proteome</keyword>
<keyword evidence="5" id="KW-0804">Transcription</keyword>
<dbReference type="PANTHER" id="PTHR46577:SF2">
    <property type="entry name" value="TRANSCRIPTIONAL REGULATORY PROTEIN"/>
    <property type="match status" value="1"/>
</dbReference>
<dbReference type="SUPFAM" id="SSF46785">
    <property type="entry name" value="Winged helix' DNA-binding domain"/>
    <property type="match status" value="1"/>
</dbReference>